<dbReference type="Proteomes" id="UP000515123">
    <property type="component" value="Linkage group 20"/>
</dbReference>
<feature type="domain" description="Aminotransferase-like plant mobile" evidence="2">
    <location>
        <begin position="62"/>
        <end position="421"/>
    </location>
</feature>
<keyword evidence="3" id="KW-1185">Reference proteome</keyword>
<dbReference type="PANTHER" id="PTHR46033">
    <property type="entry name" value="PROTEIN MAIN-LIKE 2"/>
    <property type="match status" value="1"/>
</dbReference>
<dbReference type="OrthoDB" id="784956at2759"/>
<organism evidence="3 4">
    <name type="scientific">Ananas comosus</name>
    <name type="common">Pineapple</name>
    <name type="synonym">Ananas ananas</name>
    <dbReference type="NCBI Taxonomy" id="4615"/>
    <lineage>
        <taxon>Eukaryota</taxon>
        <taxon>Viridiplantae</taxon>
        <taxon>Streptophyta</taxon>
        <taxon>Embryophyta</taxon>
        <taxon>Tracheophyta</taxon>
        <taxon>Spermatophyta</taxon>
        <taxon>Magnoliopsida</taxon>
        <taxon>Liliopsida</taxon>
        <taxon>Poales</taxon>
        <taxon>Bromeliaceae</taxon>
        <taxon>Bromelioideae</taxon>
        <taxon>Ananas</taxon>
    </lineage>
</organism>
<feature type="compositionally biased region" description="Basic and acidic residues" evidence="1">
    <location>
        <begin position="711"/>
        <end position="726"/>
    </location>
</feature>
<dbReference type="GO" id="GO:0010073">
    <property type="term" value="P:meristem maintenance"/>
    <property type="evidence" value="ECO:0007669"/>
    <property type="project" value="InterPro"/>
</dbReference>
<dbReference type="AlphaFoldDB" id="A0A6P5GQY9"/>
<gene>
    <name evidence="4" type="primary">LOC109726055</name>
</gene>
<dbReference type="RefSeq" id="XP_020111076.1">
    <property type="nucleotide sequence ID" value="XM_020255487.1"/>
</dbReference>
<feature type="region of interest" description="Disordered" evidence="1">
    <location>
        <begin position="511"/>
        <end position="538"/>
    </location>
</feature>
<proteinExistence type="predicted"/>
<dbReference type="GeneID" id="109726055"/>
<accession>A0A6P5GQY9</accession>
<dbReference type="InterPro" id="IPR044824">
    <property type="entry name" value="MAIN-like"/>
</dbReference>
<name>A0A6P5GQY9_ANACO</name>
<feature type="region of interest" description="Disordered" evidence="1">
    <location>
        <begin position="705"/>
        <end position="767"/>
    </location>
</feature>
<sequence length="789" mass="88774">MAEQLDPGPIDKSVLTDQERHRSCALETKKYIKPIRFVEHGRKLNLWEMKHRGVLALLKRAGFYYLSRLKRVHLDHALLNAIVERWRRETQTFHLRHGEITILLKDVAILSGLLVDGAPVTGRTDYQWEQLCKDLLGQVPDQLKGGCVKIDWLYQQYHEIPSDAGQDQIEYTARAYIMYQIACSLFPDPSGNRVHLKYLALLRDFDECGKMAWGAAALAYLYRELGKASLVGKAECCGFLTLLQVWVWEHLHVGRPQRLKNGNWDAALDDKPLGCRWNAPLRWRENVKTSDIEFYRNELDIQMESQVIWDPYTSDLMAKLPSFCKSGSEVWRSKAPLICYEIVEMHVPDRVFRQFGMIQHIPEPVEVVDRLTRQGRSEENWSQYHEQYIKRWEDRLSSVVKEQESEDLDPLKALEKYMKWYWNITRRWISTPVDRPAVSYQPQGQVERVLVNLVVDIQERIKDVLANTTVPQDVAETLNQIEGRISSVLDGFKLLHVSCSLPISKCNIRTNSSQEHQNSGDQPANDQTQPSSPLAHSTDDQLTVATTALVELGPPALGSPVADSNATITPPVISELPSPSPTLTVPSPPPSAPPIPAAPSQENALPLVPANKEMVPSTSTCVATTRAKLSTPSRSEALSAITALIQASEALAKAAKALTWQDFVEGEDRATDIQIEDNNRNVMTHSSDVLHLDRMDAAVLMRTGGQDDADAGDKQGEVQNCKENRVESSSGGEAEKDKENGVDSSSGVKAQGKRGYGESTIHDEDEMVLKAMWDRGRAMRKKKTKRVHS</sequence>
<evidence type="ECO:0000256" key="1">
    <source>
        <dbReference type="SAM" id="MobiDB-lite"/>
    </source>
</evidence>
<dbReference type="PANTHER" id="PTHR46033:SF62">
    <property type="entry name" value="AMINOTRANSFERASE-LIKE PLANT MOBILE DOMAIN-CONTAINING PROTEIN"/>
    <property type="match status" value="1"/>
</dbReference>
<dbReference type="InterPro" id="IPR019557">
    <property type="entry name" value="AminoTfrase-like_pln_mobile"/>
</dbReference>
<evidence type="ECO:0000313" key="3">
    <source>
        <dbReference type="Proteomes" id="UP000515123"/>
    </source>
</evidence>
<feature type="compositionally biased region" description="Pro residues" evidence="1">
    <location>
        <begin position="586"/>
        <end position="597"/>
    </location>
</feature>
<feature type="compositionally biased region" description="Low complexity" evidence="1">
    <location>
        <begin position="573"/>
        <end position="585"/>
    </location>
</feature>
<dbReference type="Pfam" id="PF10536">
    <property type="entry name" value="PMD"/>
    <property type="match status" value="1"/>
</dbReference>
<reference evidence="4" key="2">
    <citation type="submission" date="2025-08" db="UniProtKB">
        <authorList>
            <consortium name="RefSeq"/>
        </authorList>
    </citation>
    <scope>IDENTIFICATION</scope>
    <source>
        <tissue evidence="4">Leaf</tissue>
    </source>
</reference>
<reference evidence="3" key="1">
    <citation type="journal article" date="2015" name="Nat. Genet.">
        <title>The pineapple genome and the evolution of CAM photosynthesis.</title>
        <authorList>
            <person name="Ming R."/>
            <person name="VanBuren R."/>
            <person name="Wai C.M."/>
            <person name="Tang H."/>
            <person name="Schatz M.C."/>
            <person name="Bowers J.E."/>
            <person name="Lyons E."/>
            <person name="Wang M.L."/>
            <person name="Chen J."/>
            <person name="Biggers E."/>
            <person name="Zhang J."/>
            <person name="Huang L."/>
            <person name="Zhang L."/>
            <person name="Miao W."/>
            <person name="Zhang J."/>
            <person name="Ye Z."/>
            <person name="Miao C."/>
            <person name="Lin Z."/>
            <person name="Wang H."/>
            <person name="Zhou H."/>
            <person name="Yim W.C."/>
            <person name="Priest H.D."/>
            <person name="Zheng C."/>
            <person name="Woodhouse M."/>
            <person name="Edger P.P."/>
            <person name="Guyot R."/>
            <person name="Guo H.B."/>
            <person name="Guo H."/>
            <person name="Zheng G."/>
            <person name="Singh R."/>
            <person name="Sharma A."/>
            <person name="Min X."/>
            <person name="Zheng Y."/>
            <person name="Lee H."/>
            <person name="Gurtowski J."/>
            <person name="Sedlazeck F.J."/>
            <person name="Harkess A."/>
            <person name="McKain M.R."/>
            <person name="Liao Z."/>
            <person name="Fang J."/>
            <person name="Liu J."/>
            <person name="Zhang X."/>
            <person name="Zhang Q."/>
            <person name="Hu W."/>
            <person name="Qin Y."/>
            <person name="Wang K."/>
            <person name="Chen L.Y."/>
            <person name="Shirley N."/>
            <person name="Lin Y.R."/>
            <person name="Liu L.Y."/>
            <person name="Hernandez A.G."/>
            <person name="Wright C.L."/>
            <person name="Bulone V."/>
            <person name="Tuskan G.A."/>
            <person name="Heath K."/>
            <person name="Zee F."/>
            <person name="Moore P.H."/>
            <person name="Sunkar R."/>
            <person name="Leebens-Mack J.H."/>
            <person name="Mockler T."/>
            <person name="Bennetzen J.L."/>
            <person name="Freeling M."/>
            <person name="Sankoff D."/>
            <person name="Paterson A.H."/>
            <person name="Zhu X."/>
            <person name="Yang X."/>
            <person name="Smith J.A."/>
            <person name="Cushman J.C."/>
            <person name="Paull R.E."/>
            <person name="Yu Q."/>
        </authorList>
    </citation>
    <scope>NUCLEOTIDE SEQUENCE [LARGE SCALE GENOMIC DNA]</scope>
    <source>
        <strain evidence="3">cv. F153</strain>
    </source>
</reference>
<evidence type="ECO:0000259" key="2">
    <source>
        <dbReference type="Pfam" id="PF10536"/>
    </source>
</evidence>
<evidence type="ECO:0000313" key="4">
    <source>
        <dbReference type="RefSeq" id="XP_020111076.1"/>
    </source>
</evidence>
<feature type="region of interest" description="Disordered" evidence="1">
    <location>
        <begin position="556"/>
        <end position="599"/>
    </location>
</feature>
<protein>
    <submittedName>
        <fullName evidence="4">Serine/threonine-protein phosphatase 7 long form homolog</fullName>
    </submittedName>
</protein>